<feature type="domain" description="THAP9-like helix-turn-helix" evidence="2">
    <location>
        <begin position="79"/>
        <end position="143"/>
    </location>
</feature>
<evidence type="ECO:0000313" key="5">
    <source>
        <dbReference type="Proteomes" id="UP000801492"/>
    </source>
</evidence>
<feature type="region of interest" description="Disordered" evidence="1">
    <location>
        <begin position="1"/>
        <end position="23"/>
    </location>
</feature>
<comment type="caution">
    <text evidence="4">The sequence shown here is derived from an EMBL/GenBank/DDBJ whole genome shotgun (WGS) entry which is preliminary data.</text>
</comment>
<dbReference type="Proteomes" id="UP000801492">
    <property type="component" value="Unassembled WGS sequence"/>
</dbReference>
<feature type="domain" description="Transposable element P transposase-like RNase H" evidence="3">
    <location>
        <begin position="150"/>
        <end position="285"/>
    </location>
</feature>
<dbReference type="InterPro" id="IPR021896">
    <property type="entry name" value="THAP9-like_HTH"/>
</dbReference>
<dbReference type="Pfam" id="PF12017">
    <property type="entry name" value="Tnp_P_element"/>
    <property type="match status" value="1"/>
</dbReference>
<accession>A0A8K0D5H6</accession>
<dbReference type="OrthoDB" id="7474070at2759"/>
<organism evidence="4 5">
    <name type="scientific">Ignelater luminosus</name>
    <name type="common">Cucubano</name>
    <name type="synonym">Pyrophorus luminosus</name>
    <dbReference type="NCBI Taxonomy" id="2038154"/>
    <lineage>
        <taxon>Eukaryota</taxon>
        <taxon>Metazoa</taxon>
        <taxon>Ecdysozoa</taxon>
        <taxon>Arthropoda</taxon>
        <taxon>Hexapoda</taxon>
        <taxon>Insecta</taxon>
        <taxon>Pterygota</taxon>
        <taxon>Neoptera</taxon>
        <taxon>Endopterygota</taxon>
        <taxon>Coleoptera</taxon>
        <taxon>Polyphaga</taxon>
        <taxon>Elateriformia</taxon>
        <taxon>Elateroidea</taxon>
        <taxon>Elateridae</taxon>
        <taxon>Agrypninae</taxon>
        <taxon>Pyrophorini</taxon>
        <taxon>Ignelater</taxon>
    </lineage>
</organism>
<gene>
    <name evidence="4" type="ORF">ILUMI_08538</name>
</gene>
<dbReference type="AlphaFoldDB" id="A0A8K0D5H6"/>
<protein>
    <recommendedName>
        <fullName evidence="6">Transposase</fullName>
    </recommendedName>
</protein>
<evidence type="ECO:0000313" key="4">
    <source>
        <dbReference type="EMBL" id="KAF2897626.1"/>
    </source>
</evidence>
<proteinExistence type="predicted"/>
<sequence>MSRVDAVQTPSTLKKSRTRNPKVYSPRTAKRFLKYKLKSNALRCKLFRRRKNPVCICGNKGDAISKNRIKVARLINESKNFLSEVAHILFTHQLKSFFKNKYNMRYTDAMKRLCLMWYYSSPKGYKNLMQTLNLPTPRTIRRWQSCIQMNPGINSHILESIKLYFKQFQEREEQRKLITLIFDEISLKEEIHYDASKDKIIGVVDTGKIRTNDKAKTALVCMIKGIVYNFKCVLGYWFLGGQETSPNMKEIVMNCVDAANSAGLIVKALVCDQGPANQGLATKLGITTVKTYFTYQNSKIYFIYDVPHLLKSTRSMLTKYNLLYKGKAVSWSYIIKAVESAHPVRLRLIPKVGTEHLNMTSKNPNVQQFENGLRHNYITTITKLSCNSNCEADFTTSLSILSDLSKKHKEELKQPQKADVSTTTALFSDSDIPELLENISLTDDNAIYYVSGYVSKKFLKVACM</sequence>
<evidence type="ECO:0008006" key="6">
    <source>
        <dbReference type="Google" id="ProtNLM"/>
    </source>
</evidence>
<dbReference type="EMBL" id="VTPC01004000">
    <property type="protein sequence ID" value="KAF2897626.1"/>
    <property type="molecule type" value="Genomic_DNA"/>
</dbReference>
<evidence type="ECO:0000259" key="3">
    <source>
        <dbReference type="Pfam" id="PF21787"/>
    </source>
</evidence>
<evidence type="ECO:0000259" key="2">
    <source>
        <dbReference type="Pfam" id="PF12017"/>
    </source>
</evidence>
<dbReference type="InterPro" id="IPR048365">
    <property type="entry name" value="TNP-like_RNaseH_N"/>
</dbReference>
<dbReference type="Pfam" id="PF21787">
    <property type="entry name" value="TNP-like_RNaseH_N"/>
    <property type="match status" value="1"/>
</dbReference>
<reference evidence="4" key="1">
    <citation type="submission" date="2019-08" db="EMBL/GenBank/DDBJ databases">
        <title>The genome of the North American firefly Photinus pyralis.</title>
        <authorList>
            <consortium name="Photinus pyralis genome working group"/>
            <person name="Fallon T.R."/>
            <person name="Sander Lower S.E."/>
            <person name="Weng J.-K."/>
        </authorList>
    </citation>
    <scope>NUCLEOTIDE SEQUENCE</scope>
    <source>
        <strain evidence="4">TRF0915ILg1</strain>
        <tissue evidence="4">Whole body</tissue>
    </source>
</reference>
<name>A0A8K0D5H6_IGNLU</name>
<keyword evidence="5" id="KW-1185">Reference proteome</keyword>
<evidence type="ECO:0000256" key="1">
    <source>
        <dbReference type="SAM" id="MobiDB-lite"/>
    </source>
</evidence>